<name>A0A2X1UVL2_9BURK</name>
<dbReference type="Proteomes" id="UP000250242">
    <property type="component" value="Unassembled WGS sequence"/>
</dbReference>
<accession>A0A2X1UVL2</accession>
<organism evidence="1 2">
    <name type="scientific">Oligella urethralis</name>
    <dbReference type="NCBI Taxonomy" id="90245"/>
    <lineage>
        <taxon>Bacteria</taxon>
        <taxon>Pseudomonadati</taxon>
        <taxon>Pseudomonadota</taxon>
        <taxon>Betaproteobacteria</taxon>
        <taxon>Burkholderiales</taxon>
        <taxon>Alcaligenaceae</taxon>
        <taxon>Oligella</taxon>
    </lineage>
</organism>
<proteinExistence type="predicted"/>
<evidence type="ECO:0000313" key="1">
    <source>
        <dbReference type="EMBL" id="SPY08411.1"/>
    </source>
</evidence>
<gene>
    <name evidence="1" type="ORF">NCTC11009_01637</name>
</gene>
<reference evidence="1 2" key="1">
    <citation type="submission" date="2018-06" db="EMBL/GenBank/DDBJ databases">
        <authorList>
            <consortium name="Pathogen Informatics"/>
            <person name="Doyle S."/>
        </authorList>
    </citation>
    <scope>NUCLEOTIDE SEQUENCE [LARGE SCALE GENOMIC DNA]</scope>
    <source>
        <strain evidence="1 2">NCTC11009</strain>
    </source>
</reference>
<protein>
    <submittedName>
        <fullName evidence="1">Uncharacterized protein</fullName>
    </submittedName>
</protein>
<dbReference type="AlphaFoldDB" id="A0A2X1UVL2"/>
<dbReference type="EMBL" id="UATH01000001">
    <property type="protein sequence ID" value="SPY08411.1"/>
    <property type="molecule type" value="Genomic_DNA"/>
</dbReference>
<evidence type="ECO:0000313" key="2">
    <source>
        <dbReference type="Proteomes" id="UP000250242"/>
    </source>
</evidence>
<dbReference type="RefSeq" id="WP_113062649.1">
    <property type="nucleotide sequence ID" value="NZ_UATH01000001.1"/>
</dbReference>
<sequence>MKNLTIDEFKELITQNTWTHEMSIDSSENFEGIVVGGASITSKFDNLQIVYNLGYEYHVSQPDTLQIKALVDWSEHPTPALEFEGFKVDAEMPDLLDLLDELDDGFITFDKNIFKNEELFNLPLLSDLKIEDVNVYIDDGFFNVIFEDRRYIQCCLEIDDDAEEVAFLEKIDYLNSGFDDGISYDCNRWAIKLYGKDAVLDVLVSQAEKNGVEITNDLRQQSNAIEIEDDFER</sequence>